<keyword evidence="4" id="KW-1185">Reference proteome</keyword>
<dbReference type="Pfam" id="PF04221">
    <property type="entry name" value="RelB"/>
    <property type="match status" value="1"/>
</dbReference>
<evidence type="ECO:0000313" key="4">
    <source>
        <dbReference type="Proteomes" id="UP000274920"/>
    </source>
</evidence>
<gene>
    <name evidence="3" type="ORF">EBB54_00570</name>
</gene>
<evidence type="ECO:0000256" key="1">
    <source>
        <dbReference type="ARBA" id="ARBA00010562"/>
    </source>
</evidence>
<evidence type="ECO:0000256" key="2">
    <source>
        <dbReference type="ARBA" id="ARBA00022649"/>
    </source>
</evidence>
<dbReference type="InterPro" id="IPR013321">
    <property type="entry name" value="Arc_rbn_hlx_hlx"/>
</dbReference>
<accession>A0A426DSC3</accession>
<dbReference type="PIRSF" id="PIRSF003108">
    <property type="entry name" value="DinJ"/>
    <property type="match status" value="1"/>
</dbReference>
<dbReference type="InterPro" id="IPR007337">
    <property type="entry name" value="RelB/DinJ"/>
</dbReference>
<name>A0A426DSC3_9FIRM</name>
<reference evidence="3" key="1">
    <citation type="submission" date="2018-10" db="EMBL/GenBank/DDBJ databases">
        <title>Schaedlerella arabinophila gen. nov. sp. nov., isolated from the mouse intestinal tract and comparative analysis with the genome of the closely related altered Schaedler flora strain ASF502.</title>
        <authorList>
            <person name="Miyake S."/>
            <person name="Soh M."/>
            <person name="Seedorf H."/>
        </authorList>
    </citation>
    <scope>NUCLEOTIDE SEQUENCE [LARGE SCALE GENOMIC DNA]</scope>
    <source>
        <strain evidence="3">DSM 106076</strain>
    </source>
</reference>
<dbReference type="Proteomes" id="UP000274920">
    <property type="component" value="Unassembled WGS sequence"/>
</dbReference>
<dbReference type="GO" id="GO:0006355">
    <property type="term" value="P:regulation of DNA-templated transcription"/>
    <property type="evidence" value="ECO:0007669"/>
    <property type="project" value="InterPro"/>
</dbReference>
<dbReference type="GO" id="GO:0000987">
    <property type="term" value="F:cis-regulatory region sequence-specific DNA binding"/>
    <property type="evidence" value="ECO:0007669"/>
    <property type="project" value="InterPro"/>
</dbReference>
<dbReference type="InterPro" id="IPR026262">
    <property type="entry name" value="DinJ"/>
</dbReference>
<proteinExistence type="inferred from homology"/>
<dbReference type="GO" id="GO:0015643">
    <property type="term" value="F:toxic substance binding"/>
    <property type="evidence" value="ECO:0007669"/>
    <property type="project" value="InterPro"/>
</dbReference>
<dbReference type="NCBIfam" id="TIGR02384">
    <property type="entry name" value="RelB_DinJ"/>
    <property type="match status" value="1"/>
</dbReference>
<dbReference type="AlphaFoldDB" id="A0A426DSC3"/>
<dbReference type="PANTHER" id="PTHR38781">
    <property type="entry name" value="ANTITOXIN DINJ-RELATED"/>
    <property type="match status" value="1"/>
</dbReference>
<keyword evidence="2" id="KW-1277">Toxin-antitoxin system</keyword>
<organism evidence="3 4">
    <name type="scientific">Schaedlerella arabinosiphila</name>
    <dbReference type="NCBI Taxonomy" id="2044587"/>
    <lineage>
        <taxon>Bacteria</taxon>
        <taxon>Bacillati</taxon>
        <taxon>Bacillota</taxon>
        <taxon>Clostridia</taxon>
        <taxon>Lachnospirales</taxon>
        <taxon>Lachnospiraceae</taxon>
        <taxon>Schaedlerella</taxon>
    </lineage>
</organism>
<evidence type="ECO:0000313" key="3">
    <source>
        <dbReference type="EMBL" id="RRK36987.1"/>
    </source>
</evidence>
<sequence>MASSTTNISIRMDSDLKAQADRLFGELGMNLTTAFNIFVRQSLREGRIPFEVSLNQPNSETVAAMLEAERIAKDPAVKGYTDLDELFADLKA</sequence>
<dbReference type="PANTHER" id="PTHR38781:SF1">
    <property type="entry name" value="ANTITOXIN DINJ-RELATED"/>
    <property type="match status" value="1"/>
</dbReference>
<dbReference type="RefSeq" id="WP_125125926.1">
    <property type="nucleotide sequence ID" value="NZ_RHJS01000001.1"/>
</dbReference>
<comment type="caution">
    <text evidence="3">The sequence shown here is derived from an EMBL/GenBank/DDBJ whole genome shotgun (WGS) entry which is preliminary data.</text>
</comment>
<dbReference type="GO" id="GO:0006351">
    <property type="term" value="P:DNA-templated transcription"/>
    <property type="evidence" value="ECO:0007669"/>
    <property type="project" value="TreeGrafter"/>
</dbReference>
<dbReference type="GO" id="GO:0044010">
    <property type="term" value="P:single-species biofilm formation"/>
    <property type="evidence" value="ECO:0007669"/>
    <property type="project" value="InterPro"/>
</dbReference>
<protein>
    <submittedName>
        <fullName evidence="3">Type II toxin-antitoxin system RelB/DinJ family antitoxin</fullName>
    </submittedName>
</protein>
<dbReference type="EMBL" id="RHJS01000001">
    <property type="protein sequence ID" value="RRK36987.1"/>
    <property type="molecule type" value="Genomic_DNA"/>
</dbReference>
<dbReference type="Gene3D" id="1.10.1220.10">
    <property type="entry name" value="Met repressor-like"/>
    <property type="match status" value="1"/>
</dbReference>
<comment type="similarity">
    <text evidence="1">Belongs to the RelB/DinJ antitoxin family.</text>
</comment>